<keyword evidence="3" id="KW-1185">Reference proteome</keyword>
<keyword evidence="1" id="KW-0472">Membrane</keyword>
<accession>A0A4S8S0T2</accession>
<dbReference type="EMBL" id="SNTZ01000002">
    <property type="protein sequence ID" value="THV60414.1"/>
    <property type="molecule type" value="Genomic_DNA"/>
</dbReference>
<dbReference type="Proteomes" id="UP000310406">
    <property type="component" value="Unassembled WGS sequence"/>
</dbReference>
<dbReference type="AlphaFoldDB" id="A0A4S8S0T2"/>
<gene>
    <name evidence="2" type="ORF">EZV76_07025</name>
</gene>
<protein>
    <submittedName>
        <fullName evidence="2">DUF2752 domain-containing protein</fullName>
    </submittedName>
</protein>
<dbReference type="InterPro" id="IPR021215">
    <property type="entry name" value="DUF2752"/>
</dbReference>
<keyword evidence="1" id="KW-1133">Transmembrane helix</keyword>
<keyword evidence="1" id="KW-0812">Transmembrane</keyword>
<evidence type="ECO:0000313" key="3">
    <source>
        <dbReference type="Proteomes" id="UP000310406"/>
    </source>
</evidence>
<sequence length="102" mass="11472">MYPLLTILQLSLKEYMLPCLNKELLGVDCPGCGLQRSVALLFEGNLWAAFKMYPATFTLIPLFLVLISSKVLNFKFDNRLIIGLSIATVALILINYTTKLIF</sequence>
<dbReference type="OrthoDB" id="9815897at2"/>
<feature type="transmembrane region" description="Helical" evidence="1">
    <location>
        <begin position="80"/>
        <end position="98"/>
    </location>
</feature>
<name>A0A4S8S0T2_9FLAO</name>
<evidence type="ECO:0000313" key="2">
    <source>
        <dbReference type="EMBL" id="THV60414.1"/>
    </source>
</evidence>
<dbReference type="Pfam" id="PF10825">
    <property type="entry name" value="DUF2752"/>
    <property type="match status" value="1"/>
</dbReference>
<evidence type="ECO:0000256" key="1">
    <source>
        <dbReference type="SAM" id="Phobius"/>
    </source>
</evidence>
<feature type="transmembrane region" description="Helical" evidence="1">
    <location>
        <begin position="46"/>
        <end position="68"/>
    </location>
</feature>
<reference evidence="2 3" key="1">
    <citation type="submission" date="2019-03" db="EMBL/GenBank/DDBJ databases">
        <title>Muricauda SCR12 sp.nov, a marine bacterium isolated from Pacific Ocean:the Okinawa trough.</title>
        <authorList>
            <person name="Liu L."/>
        </authorList>
    </citation>
    <scope>NUCLEOTIDE SEQUENCE [LARGE SCALE GENOMIC DNA]</scope>
    <source>
        <strain evidence="2 3">SCR12</strain>
    </source>
</reference>
<proteinExistence type="predicted"/>
<organism evidence="2 3">
    <name type="scientific">Flagellimonas alvinocaridis</name>
    <dbReference type="NCBI Taxonomy" id="2530200"/>
    <lineage>
        <taxon>Bacteria</taxon>
        <taxon>Pseudomonadati</taxon>
        <taxon>Bacteroidota</taxon>
        <taxon>Flavobacteriia</taxon>
        <taxon>Flavobacteriales</taxon>
        <taxon>Flavobacteriaceae</taxon>
        <taxon>Flagellimonas</taxon>
    </lineage>
</organism>
<comment type="caution">
    <text evidence="2">The sequence shown here is derived from an EMBL/GenBank/DDBJ whole genome shotgun (WGS) entry which is preliminary data.</text>
</comment>